<reference evidence="1 2" key="1">
    <citation type="submission" date="2020-08" db="EMBL/GenBank/DDBJ databases">
        <title>Complete genome and description of Campylobacter massiliensis Marseille-Q3452 sp. nov.</title>
        <authorList>
            <person name="Antezack A."/>
        </authorList>
    </citation>
    <scope>NUCLEOTIDE SEQUENCE [LARGE SCALE GENOMIC DNA]</scope>
    <source>
        <strain evidence="1 2">Marseille-Q3452</strain>
    </source>
</reference>
<keyword evidence="2" id="KW-1185">Reference proteome</keyword>
<gene>
    <name evidence="1" type="ORF">H7R39_04725</name>
</gene>
<sequence>MDALQAQRQRLAKALQNDKKGVFSKIYKSYDRRFFDSFGGLNTLIDFLGINTKNKITLILQNDKGHFMRVLDYANCELYNEIYSQSDPFRSGNANICIQKTTGRRVLMVSGAYQDAPLFEILGFDYLCFKDEFEFSAGVKFTEALKAYQGKKIIFFDRRSNETTKEILQKELNADVRLIGSYFYEFIRFSANDNKHYENKFKNILDRLIKEN</sequence>
<accession>A0A842J437</accession>
<dbReference type="AlphaFoldDB" id="A0A842J437"/>
<dbReference type="Proteomes" id="UP000552683">
    <property type="component" value="Unassembled WGS sequence"/>
</dbReference>
<comment type="caution">
    <text evidence="1">The sequence shown here is derived from an EMBL/GenBank/DDBJ whole genome shotgun (WGS) entry which is preliminary data.</text>
</comment>
<evidence type="ECO:0000313" key="1">
    <source>
        <dbReference type="EMBL" id="MBC2882567.1"/>
    </source>
</evidence>
<dbReference type="EMBL" id="JACLZK010000001">
    <property type="protein sequence ID" value="MBC2882567.1"/>
    <property type="molecule type" value="Genomic_DNA"/>
</dbReference>
<name>A0A842J437_9BACT</name>
<protein>
    <submittedName>
        <fullName evidence="1">Uncharacterized protein</fullName>
    </submittedName>
</protein>
<evidence type="ECO:0000313" key="2">
    <source>
        <dbReference type="Proteomes" id="UP000552683"/>
    </source>
</evidence>
<dbReference type="RefSeq" id="WP_185898171.1">
    <property type="nucleotide sequence ID" value="NZ_JACLZK010000001.1"/>
</dbReference>
<proteinExistence type="predicted"/>
<organism evidence="1 2">
    <name type="scientific">Campylobacter massiliensis</name>
    <dbReference type="NCBI Taxonomy" id="2762557"/>
    <lineage>
        <taxon>Bacteria</taxon>
        <taxon>Pseudomonadati</taxon>
        <taxon>Campylobacterota</taxon>
        <taxon>Epsilonproteobacteria</taxon>
        <taxon>Campylobacterales</taxon>
        <taxon>Campylobacteraceae</taxon>
        <taxon>Campylobacter</taxon>
    </lineage>
</organism>